<feature type="transmembrane region" description="Helical" evidence="2">
    <location>
        <begin position="62"/>
        <end position="86"/>
    </location>
</feature>
<protein>
    <submittedName>
        <fullName evidence="3">Uncharacterized protein</fullName>
    </submittedName>
</protein>
<reference evidence="3" key="1">
    <citation type="submission" date="2015-04" db="UniProtKB">
        <authorList>
            <consortium name="EnsemblPlants"/>
        </authorList>
    </citation>
    <scope>IDENTIFICATION</scope>
</reference>
<feature type="transmembrane region" description="Helical" evidence="2">
    <location>
        <begin position="132"/>
        <end position="155"/>
    </location>
</feature>
<accession>A0A0E0ELI2</accession>
<keyword evidence="4" id="KW-1185">Reference proteome</keyword>
<dbReference type="HOGENOM" id="CLU_084900_0_0_1"/>
<name>A0A0E0ELI2_9ORYZ</name>
<dbReference type="eggNOG" id="ENOG502R4TJ">
    <property type="taxonomic scope" value="Eukaryota"/>
</dbReference>
<evidence type="ECO:0000313" key="4">
    <source>
        <dbReference type="Proteomes" id="UP000008021"/>
    </source>
</evidence>
<reference evidence="3" key="2">
    <citation type="submission" date="2018-05" db="EMBL/GenBank/DDBJ databases">
        <title>OmerRS3 (Oryza meridionalis Reference Sequence Version 3).</title>
        <authorList>
            <person name="Zhang J."/>
            <person name="Kudrna D."/>
            <person name="Lee S."/>
            <person name="Talag J."/>
            <person name="Welchert J."/>
            <person name="Wing R.A."/>
        </authorList>
    </citation>
    <scope>NUCLEOTIDE SEQUENCE [LARGE SCALE GENOMIC DNA]</scope>
    <source>
        <strain evidence="3">cv. OR44</strain>
    </source>
</reference>
<keyword evidence="2" id="KW-0472">Membrane</keyword>
<feature type="transmembrane region" description="Helical" evidence="2">
    <location>
        <begin position="36"/>
        <end position="56"/>
    </location>
</feature>
<keyword evidence="2" id="KW-1133">Transmembrane helix</keyword>
<dbReference type="EnsemblPlants" id="OMERI08G12190.1">
    <property type="protein sequence ID" value="OMERI08G12190.1"/>
    <property type="gene ID" value="OMERI08G12190"/>
</dbReference>
<feature type="region of interest" description="Disordered" evidence="1">
    <location>
        <begin position="1"/>
        <end position="22"/>
    </location>
</feature>
<dbReference type="AlphaFoldDB" id="A0A0E0ELI2"/>
<feature type="region of interest" description="Disordered" evidence="1">
    <location>
        <begin position="96"/>
        <end position="127"/>
    </location>
</feature>
<feature type="compositionally biased region" description="Gly residues" evidence="1">
    <location>
        <begin position="102"/>
        <end position="111"/>
    </location>
</feature>
<sequence>MADIEAAVPPPPPQQAPPQPPRWASAAAALRGVADVLVYSYVTAMWVNAAVFSRWACGEDSPAAAVSMATVLAMGAFTPFASPVLLSRLLERPEAAREEGGARGGGGGGGAKAHLSRRDSSGGARGRQDGGFVGRVVVLFMVFACCVAFVCVMLRDFAPEKGSCQEWVGSILAYIGVFAGSAMVCFVAAPNLLIFVTRGIHGGGEGRNH</sequence>
<dbReference type="Proteomes" id="UP000008021">
    <property type="component" value="Chromosome 8"/>
</dbReference>
<feature type="compositionally biased region" description="Pro residues" evidence="1">
    <location>
        <begin position="8"/>
        <end position="21"/>
    </location>
</feature>
<evidence type="ECO:0000256" key="2">
    <source>
        <dbReference type="SAM" id="Phobius"/>
    </source>
</evidence>
<organism evidence="3">
    <name type="scientific">Oryza meridionalis</name>
    <dbReference type="NCBI Taxonomy" id="40149"/>
    <lineage>
        <taxon>Eukaryota</taxon>
        <taxon>Viridiplantae</taxon>
        <taxon>Streptophyta</taxon>
        <taxon>Embryophyta</taxon>
        <taxon>Tracheophyta</taxon>
        <taxon>Spermatophyta</taxon>
        <taxon>Magnoliopsida</taxon>
        <taxon>Liliopsida</taxon>
        <taxon>Poales</taxon>
        <taxon>Poaceae</taxon>
        <taxon>BOP clade</taxon>
        <taxon>Oryzoideae</taxon>
        <taxon>Oryzeae</taxon>
        <taxon>Oryzinae</taxon>
        <taxon>Oryza</taxon>
    </lineage>
</organism>
<keyword evidence="2" id="KW-0812">Transmembrane</keyword>
<evidence type="ECO:0000313" key="3">
    <source>
        <dbReference type="EnsemblPlants" id="OMERI08G12190.1"/>
    </source>
</evidence>
<feature type="transmembrane region" description="Helical" evidence="2">
    <location>
        <begin position="167"/>
        <end position="189"/>
    </location>
</feature>
<dbReference type="Gramene" id="OMERI08G12190.1">
    <property type="protein sequence ID" value="OMERI08G12190.1"/>
    <property type="gene ID" value="OMERI08G12190"/>
</dbReference>
<proteinExistence type="predicted"/>
<evidence type="ECO:0000256" key="1">
    <source>
        <dbReference type="SAM" id="MobiDB-lite"/>
    </source>
</evidence>